<evidence type="ECO:0000256" key="2">
    <source>
        <dbReference type="SAM" id="Phobius"/>
    </source>
</evidence>
<protein>
    <recommendedName>
        <fullName evidence="5">Recombination activating protein 1</fullName>
    </recommendedName>
</protein>
<keyword evidence="4" id="KW-1185">Reference proteome</keyword>
<organism evidence="3 4">
    <name type="scientific">Euphydryas editha</name>
    <name type="common">Edith's checkerspot</name>
    <dbReference type="NCBI Taxonomy" id="104508"/>
    <lineage>
        <taxon>Eukaryota</taxon>
        <taxon>Metazoa</taxon>
        <taxon>Ecdysozoa</taxon>
        <taxon>Arthropoda</taxon>
        <taxon>Hexapoda</taxon>
        <taxon>Insecta</taxon>
        <taxon>Pterygota</taxon>
        <taxon>Neoptera</taxon>
        <taxon>Endopterygota</taxon>
        <taxon>Lepidoptera</taxon>
        <taxon>Glossata</taxon>
        <taxon>Ditrysia</taxon>
        <taxon>Papilionoidea</taxon>
        <taxon>Nymphalidae</taxon>
        <taxon>Nymphalinae</taxon>
        <taxon>Euphydryas</taxon>
    </lineage>
</organism>
<comment type="caution">
    <text evidence="3">The sequence shown here is derived from an EMBL/GenBank/DDBJ whole genome shotgun (WGS) entry which is preliminary data.</text>
</comment>
<evidence type="ECO:0000313" key="4">
    <source>
        <dbReference type="Proteomes" id="UP001153954"/>
    </source>
</evidence>
<accession>A0AAU9TP21</accession>
<sequence length="168" mass="19633">MGKKRQYTKEVMDNAIKFVTKAKQKTKKKQEEDAAKENTCREKKKGNYVPKKKPKKILAAKDSKIKMNIMEIVDTQNVSPMIKIPKKHLAVVCCDACLNPIIKRTIQCRQCNQQFHQTVSHPFTENIFLKMMKIRFYVINVYTAVILIHLRVMNCLKLYLKSPENKAF</sequence>
<name>A0AAU9TP21_EUPED</name>
<keyword evidence="2" id="KW-0472">Membrane</keyword>
<reference evidence="3" key="1">
    <citation type="submission" date="2022-03" db="EMBL/GenBank/DDBJ databases">
        <authorList>
            <person name="Tunstrom K."/>
        </authorList>
    </citation>
    <scope>NUCLEOTIDE SEQUENCE</scope>
</reference>
<keyword evidence="2" id="KW-1133">Transmembrane helix</keyword>
<evidence type="ECO:0008006" key="5">
    <source>
        <dbReference type="Google" id="ProtNLM"/>
    </source>
</evidence>
<gene>
    <name evidence="3" type="ORF">EEDITHA_LOCUS3571</name>
</gene>
<dbReference type="Proteomes" id="UP001153954">
    <property type="component" value="Unassembled WGS sequence"/>
</dbReference>
<evidence type="ECO:0000313" key="3">
    <source>
        <dbReference type="EMBL" id="CAH2087292.1"/>
    </source>
</evidence>
<feature type="region of interest" description="Disordered" evidence="1">
    <location>
        <begin position="21"/>
        <end position="51"/>
    </location>
</feature>
<feature type="transmembrane region" description="Helical" evidence="2">
    <location>
        <begin position="136"/>
        <end position="160"/>
    </location>
</feature>
<keyword evidence="2" id="KW-0812">Transmembrane</keyword>
<dbReference type="AlphaFoldDB" id="A0AAU9TP21"/>
<feature type="compositionally biased region" description="Basic and acidic residues" evidence="1">
    <location>
        <begin position="29"/>
        <end position="41"/>
    </location>
</feature>
<feature type="compositionally biased region" description="Basic residues" evidence="1">
    <location>
        <begin position="42"/>
        <end position="51"/>
    </location>
</feature>
<evidence type="ECO:0000256" key="1">
    <source>
        <dbReference type="SAM" id="MobiDB-lite"/>
    </source>
</evidence>
<proteinExistence type="predicted"/>
<dbReference type="EMBL" id="CAKOGL010000006">
    <property type="protein sequence ID" value="CAH2087292.1"/>
    <property type="molecule type" value="Genomic_DNA"/>
</dbReference>